<name>A0A9D2WS99_9FIRM</name>
<keyword evidence="2" id="KW-1185">Reference proteome</keyword>
<proteinExistence type="predicted"/>
<dbReference type="AlphaFoldDB" id="A0A9D2WS99"/>
<dbReference type="OrthoDB" id="24360at2"/>
<evidence type="ECO:0000313" key="1">
    <source>
        <dbReference type="EMBL" id="KAF1086195.1"/>
    </source>
</evidence>
<dbReference type="EMBL" id="LSRS01000002">
    <property type="protein sequence ID" value="KAF1086195.1"/>
    <property type="molecule type" value="Genomic_DNA"/>
</dbReference>
<dbReference type="RefSeq" id="WP_161821314.1">
    <property type="nucleotide sequence ID" value="NZ_LSRS01000002.1"/>
</dbReference>
<sequence length="87" mass="9531">MMPQRTPVPENDYVTFVSYAIPAGEAVRAANFRELLTFFKDDKGRPDIPGSCVKGAVRTALVAQLMKNSQCGSISNLIFNNLPICQP</sequence>
<accession>A0A9D2WS99</accession>
<gene>
    <name evidence="1" type="ORF">SPSYN_00936</name>
</gene>
<protein>
    <submittedName>
        <fullName evidence="1">RAMP superfamily protein</fullName>
    </submittedName>
</protein>
<evidence type="ECO:0000313" key="2">
    <source>
        <dbReference type="Proteomes" id="UP000798488"/>
    </source>
</evidence>
<reference evidence="1" key="1">
    <citation type="submission" date="2016-02" db="EMBL/GenBank/DDBJ databases">
        <title>Draft Genome Sequence of Sporotomaculum syntrophicum Strain FB, a Syntrophic Benzoate Degrader.</title>
        <authorList>
            <person name="Nobu M.K."/>
            <person name="Narihiro T."/>
            <person name="Qiu Y.-L."/>
            <person name="Ohashi A."/>
            <person name="Liu W.-T."/>
            <person name="Yuji S."/>
        </authorList>
    </citation>
    <scope>NUCLEOTIDE SEQUENCE</scope>
    <source>
        <strain evidence="1">FB</strain>
    </source>
</reference>
<organism evidence="1 2">
    <name type="scientific">Sporotomaculum syntrophicum</name>
    <dbReference type="NCBI Taxonomy" id="182264"/>
    <lineage>
        <taxon>Bacteria</taxon>
        <taxon>Bacillati</taxon>
        <taxon>Bacillota</taxon>
        <taxon>Clostridia</taxon>
        <taxon>Eubacteriales</taxon>
        <taxon>Desulfallaceae</taxon>
        <taxon>Sporotomaculum</taxon>
    </lineage>
</organism>
<dbReference type="Proteomes" id="UP000798488">
    <property type="component" value="Unassembled WGS sequence"/>
</dbReference>
<comment type="caution">
    <text evidence="1">The sequence shown here is derived from an EMBL/GenBank/DDBJ whole genome shotgun (WGS) entry which is preliminary data.</text>
</comment>